<accession>X1CVQ4</accession>
<dbReference type="EMBL" id="BART01036530">
    <property type="protein sequence ID" value="GAH11912.1"/>
    <property type="molecule type" value="Genomic_DNA"/>
</dbReference>
<organism evidence="3">
    <name type="scientific">marine sediment metagenome</name>
    <dbReference type="NCBI Taxonomy" id="412755"/>
    <lineage>
        <taxon>unclassified sequences</taxon>
        <taxon>metagenomes</taxon>
        <taxon>ecological metagenomes</taxon>
    </lineage>
</organism>
<dbReference type="PANTHER" id="PTHR46499:SF1">
    <property type="entry name" value="QUEUINE TRNA-RIBOSYLTRANSFERASE"/>
    <property type="match status" value="1"/>
</dbReference>
<dbReference type="GO" id="GO:0005737">
    <property type="term" value="C:cytoplasm"/>
    <property type="evidence" value="ECO:0007669"/>
    <property type="project" value="TreeGrafter"/>
</dbReference>
<gene>
    <name evidence="3" type="ORF">S01H4_61565</name>
</gene>
<comment type="caution">
    <text evidence="3">The sequence shown here is derived from an EMBL/GenBank/DDBJ whole genome shotgun (WGS) entry which is preliminary data.</text>
</comment>
<sequence>MGSQGAIKTLTPEEVKALGLAMVLANTYHLYLRPGIGVIEKLGGLHKFMGWDQAILTDSGGYQIFSLARLRQVSDDGVTFRSHIDGSQHHITPELIIQFQE</sequence>
<dbReference type="GO" id="GO:0002099">
    <property type="term" value="P:tRNA wobble guanine modification"/>
    <property type="evidence" value="ECO:0007669"/>
    <property type="project" value="TreeGrafter"/>
</dbReference>
<protein>
    <recommendedName>
        <fullName evidence="2">tRNA-guanine(15) transglycosylase-like domain-containing protein</fullName>
    </recommendedName>
</protein>
<feature type="non-terminal residue" evidence="3">
    <location>
        <position position="101"/>
    </location>
</feature>
<evidence type="ECO:0000313" key="3">
    <source>
        <dbReference type="EMBL" id="GAH11912.1"/>
    </source>
</evidence>
<dbReference type="InterPro" id="IPR050076">
    <property type="entry name" value="ArchSynthase1/Queuine_TRR"/>
</dbReference>
<dbReference type="SUPFAM" id="SSF51713">
    <property type="entry name" value="tRNA-guanine transglycosylase"/>
    <property type="match status" value="1"/>
</dbReference>
<dbReference type="NCBIfam" id="TIGR00449">
    <property type="entry name" value="tgt_general"/>
    <property type="match status" value="1"/>
</dbReference>
<name>X1CVQ4_9ZZZZ</name>
<keyword evidence="1" id="KW-0819">tRNA processing</keyword>
<dbReference type="InterPro" id="IPR002616">
    <property type="entry name" value="tRNA_ribo_trans-like"/>
</dbReference>
<reference evidence="3" key="1">
    <citation type="journal article" date="2014" name="Front. Microbiol.">
        <title>High frequency of phylogenetically diverse reductive dehalogenase-homologous genes in deep subseafloor sedimentary metagenomes.</title>
        <authorList>
            <person name="Kawai M."/>
            <person name="Futagami T."/>
            <person name="Toyoda A."/>
            <person name="Takaki Y."/>
            <person name="Nishi S."/>
            <person name="Hori S."/>
            <person name="Arai W."/>
            <person name="Tsubouchi T."/>
            <person name="Morono Y."/>
            <person name="Uchiyama I."/>
            <person name="Ito T."/>
            <person name="Fujiyama A."/>
            <person name="Inagaki F."/>
            <person name="Takami H."/>
        </authorList>
    </citation>
    <scope>NUCLEOTIDE SEQUENCE</scope>
    <source>
        <strain evidence="3">Expedition CK06-06</strain>
    </source>
</reference>
<evidence type="ECO:0000259" key="2">
    <source>
        <dbReference type="Pfam" id="PF01702"/>
    </source>
</evidence>
<dbReference type="Gene3D" id="3.20.20.105">
    <property type="entry name" value="Queuine tRNA-ribosyltransferase-like"/>
    <property type="match status" value="1"/>
</dbReference>
<dbReference type="InterPro" id="IPR036511">
    <property type="entry name" value="TGT-like_sf"/>
</dbReference>
<dbReference type="PANTHER" id="PTHR46499">
    <property type="entry name" value="QUEUINE TRNA-RIBOSYLTRANSFERASE"/>
    <property type="match status" value="1"/>
</dbReference>
<feature type="domain" description="tRNA-guanine(15) transglycosylase-like" evidence="2">
    <location>
        <begin position="2"/>
        <end position="101"/>
    </location>
</feature>
<evidence type="ECO:0000256" key="1">
    <source>
        <dbReference type="ARBA" id="ARBA00022694"/>
    </source>
</evidence>
<proteinExistence type="predicted"/>
<dbReference type="Pfam" id="PF01702">
    <property type="entry name" value="TGT"/>
    <property type="match status" value="1"/>
</dbReference>
<dbReference type="AlphaFoldDB" id="X1CVQ4"/>